<dbReference type="PRINTS" id="PR00723">
    <property type="entry name" value="SUBTILISIN"/>
</dbReference>
<keyword evidence="3 8" id="KW-0645">Protease</keyword>
<evidence type="ECO:0000256" key="2">
    <source>
        <dbReference type="ARBA" id="ARBA00022512"/>
    </source>
</evidence>
<sequence length="1080" mass="116385">MASKKVLCWGIVVPPTPLADAPASRHPHGHVVHGKAMPRTASAIHLDLPQRTMSGSAEASKLKAIGCGGSRHLPSTIKLAMLTRACLQPSPWCESACGLSSNHRRTLRASCRPRQLRNFVAFGCSSSSSRDHTYLHERTRPSTRSFDGYPYDRYILLRVLTYIVRDPAVIPLRGTPRLSSLTNRSSPSSPSAARLHQQRKRRSVGGEIMARTSLLLSLAVAPLAVLAHRACDDAVPRAYMLELKRDCPPHVLDEAIGEIGTIRLNLVSDIYTGVSFQVDDVPDADERADGLAKHPCVQAMSPVCRFKVVKSTRRRPRTDPTSDRANWKRHASANVTEDTFEPHVMTQVDRLRALGYTGTGVRIAVIDSGIDFTHPDLGGCYGGTCLVSFGADLAGDYGNGTNPDAPSLPMDGTGHGTHVAGIVAGQPNELGFSGVAPGAKLGAYRTEGLDGQAEDDFLTAAYLRAYNDKVDVIVTSISIIGGWPHHIFATTIQSIVEKGVPCVVSAGNDGDIGYFNSHSPATAKGAMSVATFISIANTTLEHKAKYVVDDGGAVVGFNYKPAEPSAWGKTRLGLYTASTNTTDHPHDACGALPESTPDLANKIVLIHPGNCSYTTQAKNLAALGAKYLIFYDANLERISLYGIDGIRAGAQVSPDVAQAWIDAIKDGKAVTLDMETDLRLTTIRNSTIDGALNYWTNLGPTFEMGITPSFGAPGGSIISTYPKSYSEGYKVFSGTSMSTPHVGGIVALIGQIRGTFDPALINGLLTSTAKPQLFHDGNKFYGFYAPVAQQGAGLVQAYDAAFATTLLEPASLAFNDTDHYIKSRKVTVRNTGDKEVTYNISHVPAMTVYVLDKGAIQPAPFPSTRVKREATFRFSRDTITLGPGQEASFDVEPTPPSGVNAKRLALWSGWIKINGTDGSALSVPYQGLVGSLHNATVMLPNKTWMARAKDYTFAVADSFTLPKQGEKLQDEAGLPSLVTNLTFGTPNLTAHVVPITDDQNNGTTENWRSTNIGQMHSFPLEYLSRYLRAVTWYGKLDSGDYAPNGTYKIIVRALRIFGDVTNEAHWETSETPPFKITYEG</sequence>
<organism evidence="13 14">
    <name type="scientific">Drechmeria coniospora</name>
    <name type="common">Nematophagous fungus</name>
    <name type="synonym">Meria coniospora</name>
    <dbReference type="NCBI Taxonomy" id="98403"/>
    <lineage>
        <taxon>Eukaryota</taxon>
        <taxon>Fungi</taxon>
        <taxon>Dikarya</taxon>
        <taxon>Ascomycota</taxon>
        <taxon>Pezizomycotina</taxon>
        <taxon>Sordariomycetes</taxon>
        <taxon>Hypocreomycetidae</taxon>
        <taxon>Hypocreales</taxon>
        <taxon>Ophiocordycipitaceae</taxon>
        <taxon>Drechmeria</taxon>
    </lineage>
</organism>
<dbReference type="GeneID" id="63719722"/>
<evidence type="ECO:0000256" key="7">
    <source>
        <dbReference type="PIRSR" id="PIRSR615500-1"/>
    </source>
</evidence>
<evidence type="ECO:0000256" key="1">
    <source>
        <dbReference type="ARBA" id="ARBA00011073"/>
    </source>
</evidence>
<dbReference type="EMBL" id="LAYC01000003">
    <property type="protein sequence ID" value="KYK55117.1"/>
    <property type="molecule type" value="Genomic_DNA"/>
</dbReference>
<evidence type="ECO:0000256" key="4">
    <source>
        <dbReference type="ARBA" id="ARBA00022729"/>
    </source>
</evidence>
<dbReference type="InterPro" id="IPR015500">
    <property type="entry name" value="Peptidase_S8_subtilisin-rel"/>
</dbReference>
<keyword evidence="2" id="KW-0964">Secreted</keyword>
<dbReference type="PANTHER" id="PTHR43806">
    <property type="entry name" value="PEPTIDASE S8"/>
    <property type="match status" value="1"/>
</dbReference>
<evidence type="ECO:0000256" key="8">
    <source>
        <dbReference type="PROSITE-ProRule" id="PRU01240"/>
    </source>
</evidence>
<dbReference type="SUPFAM" id="SSF52743">
    <property type="entry name" value="Subtilisin-like"/>
    <property type="match status" value="1"/>
</dbReference>
<dbReference type="RefSeq" id="XP_040654469.1">
    <property type="nucleotide sequence ID" value="XM_040804365.1"/>
</dbReference>
<feature type="region of interest" description="Disordered" evidence="9">
    <location>
        <begin position="176"/>
        <end position="202"/>
    </location>
</feature>
<dbReference type="InterPro" id="IPR023827">
    <property type="entry name" value="Peptidase_S8_Asp-AS"/>
</dbReference>
<dbReference type="InterPro" id="IPR022398">
    <property type="entry name" value="Peptidase_S8_His-AS"/>
</dbReference>
<dbReference type="InterPro" id="IPR010435">
    <property type="entry name" value="C5a/SBT2-like_Fn3"/>
</dbReference>
<dbReference type="STRING" id="98403.A0A151GDE1"/>
<dbReference type="InterPro" id="IPR034187">
    <property type="entry name" value="Peptidases_S8_5"/>
</dbReference>
<dbReference type="PROSITE" id="PS00137">
    <property type="entry name" value="SUBTILASE_HIS"/>
    <property type="match status" value="1"/>
</dbReference>
<dbReference type="CDD" id="cd07489">
    <property type="entry name" value="Peptidases_S8_5"/>
    <property type="match status" value="1"/>
</dbReference>
<evidence type="ECO:0000313" key="14">
    <source>
        <dbReference type="Proteomes" id="UP000076580"/>
    </source>
</evidence>
<feature type="domain" description="Peptidase S8/S53" evidence="10">
    <location>
        <begin position="358"/>
        <end position="774"/>
    </location>
</feature>
<dbReference type="GO" id="GO:0016020">
    <property type="term" value="C:membrane"/>
    <property type="evidence" value="ECO:0007669"/>
    <property type="project" value="InterPro"/>
</dbReference>
<reference evidence="13 14" key="1">
    <citation type="journal article" date="2016" name="Sci. Rep.">
        <title>Insights into Adaptations to a Near-Obligate Nematode Endoparasitic Lifestyle from the Finished Genome of Drechmeria coniospora.</title>
        <authorList>
            <person name="Zhang L."/>
            <person name="Zhou Z."/>
            <person name="Guo Q."/>
            <person name="Fokkens L."/>
            <person name="Miskei M."/>
            <person name="Pocsi I."/>
            <person name="Zhang W."/>
            <person name="Chen M."/>
            <person name="Wang L."/>
            <person name="Sun Y."/>
            <person name="Donzelli B.G."/>
            <person name="Gibson D.M."/>
            <person name="Nelson D.R."/>
            <person name="Luo J.G."/>
            <person name="Rep M."/>
            <person name="Liu H."/>
            <person name="Yang S."/>
            <person name="Wang J."/>
            <person name="Krasnoff S.B."/>
            <person name="Xu Y."/>
            <person name="Molnar I."/>
            <person name="Lin M."/>
        </authorList>
    </citation>
    <scope>NUCLEOTIDE SEQUENCE [LARGE SCALE GENOMIC DNA]</scope>
    <source>
        <strain evidence="13 14">ARSEF 6962</strain>
    </source>
</reference>
<feature type="domain" description="PA" evidence="11">
    <location>
        <begin position="585"/>
        <end position="636"/>
    </location>
</feature>
<keyword evidence="14" id="KW-1185">Reference proteome</keyword>
<dbReference type="AlphaFoldDB" id="A0A151GDE1"/>
<dbReference type="Pfam" id="PF02225">
    <property type="entry name" value="PA"/>
    <property type="match status" value="1"/>
</dbReference>
<feature type="active site" description="Charge relay system" evidence="7 8">
    <location>
        <position position="367"/>
    </location>
</feature>
<dbReference type="PROSITE" id="PS51892">
    <property type="entry name" value="SUBTILASE"/>
    <property type="match status" value="1"/>
</dbReference>
<evidence type="ECO:0000259" key="10">
    <source>
        <dbReference type="Pfam" id="PF00082"/>
    </source>
</evidence>
<dbReference type="GO" id="GO:0004252">
    <property type="term" value="F:serine-type endopeptidase activity"/>
    <property type="evidence" value="ECO:0007669"/>
    <property type="project" value="UniProtKB-UniRule"/>
</dbReference>
<keyword evidence="5 8" id="KW-0378">Hydrolase</keyword>
<dbReference type="Proteomes" id="UP000076580">
    <property type="component" value="Chromosome 03"/>
</dbReference>
<evidence type="ECO:0000259" key="12">
    <source>
        <dbReference type="Pfam" id="PF06280"/>
    </source>
</evidence>
<accession>A0A151GDE1</accession>
<dbReference type="Pfam" id="PF00082">
    <property type="entry name" value="Peptidase_S8"/>
    <property type="match status" value="1"/>
</dbReference>
<feature type="compositionally biased region" description="Low complexity" evidence="9">
    <location>
        <begin position="176"/>
        <end position="195"/>
    </location>
</feature>
<evidence type="ECO:0000256" key="9">
    <source>
        <dbReference type="SAM" id="MobiDB-lite"/>
    </source>
</evidence>
<feature type="active site" description="Charge relay system" evidence="7 8">
    <location>
        <position position="415"/>
    </location>
</feature>
<name>A0A151GDE1_DRECN</name>
<keyword evidence="4" id="KW-0732">Signal</keyword>
<comment type="caution">
    <text evidence="13">The sequence shown here is derived from an EMBL/GenBank/DDBJ whole genome shotgun (WGS) entry which is preliminary data.</text>
</comment>
<comment type="similarity">
    <text evidence="1 8">Belongs to the peptidase S8 family.</text>
</comment>
<evidence type="ECO:0000256" key="6">
    <source>
        <dbReference type="ARBA" id="ARBA00022825"/>
    </source>
</evidence>
<feature type="domain" description="C5a peptidase/Subtilisin-like protease SBT2-like Fn3-like" evidence="12">
    <location>
        <begin position="813"/>
        <end position="925"/>
    </location>
</feature>
<dbReference type="PROSITE" id="PS00136">
    <property type="entry name" value="SUBTILASE_ASP"/>
    <property type="match status" value="1"/>
</dbReference>
<dbReference type="PANTHER" id="PTHR43806:SF66">
    <property type="entry name" value="SERIN ENDOPEPTIDASE"/>
    <property type="match status" value="1"/>
</dbReference>
<protein>
    <recommendedName>
        <fullName evidence="15">Subtilisin-like serine protease PR1C</fullName>
    </recommendedName>
</protein>
<gene>
    <name evidence="13" type="ORF">DCS_07079</name>
</gene>
<dbReference type="Gene3D" id="3.50.30.30">
    <property type="match status" value="1"/>
</dbReference>
<dbReference type="Gene3D" id="3.40.50.200">
    <property type="entry name" value="Peptidase S8/S53 domain"/>
    <property type="match status" value="1"/>
</dbReference>
<dbReference type="InterPro" id="IPR000209">
    <property type="entry name" value="Peptidase_S8/S53_dom"/>
</dbReference>
<evidence type="ECO:0000256" key="3">
    <source>
        <dbReference type="ARBA" id="ARBA00022670"/>
    </source>
</evidence>
<keyword evidence="2" id="KW-0134">Cell wall</keyword>
<dbReference type="Pfam" id="PF06280">
    <property type="entry name" value="fn3_5"/>
    <property type="match status" value="1"/>
</dbReference>
<dbReference type="InterPro" id="IPR050131">
    <property type="entry name" value="Peptidase_S8_subtilisin-like"/>
</dbReference>
<keyword evidence="6 8" id="KW-0720">Serine protease</keyword>
<evidence type="ECO:0000259" key="11">
    <source>
        <dbReference type="Pfam" id="PF02225"/>
    </source>
</evidence>
<dbReference type="InterPro" id="IPR003137">
    <property type="entry name" value="PA_domain"/>
</dbReference>
<proteinExistence type="inferred from homology"/>
<dbReference type="InterPro" id="IPR036852">
    <property type="entry name" value="Peptidase_S8/S53_dom_sf"/>
</dbReference>
<dbReference type="InParanoid" id="A0A151GDE1"/>
<dbReference type="GO" id="GO:0006508">
    <property type="term" value="P:proteolysis"/>
    <property type="evidence" value="ECO:0007669"/>
    <property type="project" value="UniProtKB-KW"/>
</dbReference>
<evidence type="ECO:0008006" key="15">
    <source>
        <dbReference type="Google" id="ProtNLM"/>
    </source>
</evidence>
<evidence type="ECO:0000256" key="5">
    <source>
        <dbReference type="ARBA" id="ARBA00022801"/>
    </source>
</evidence>
<feature type="active site" description="Charge relay system" evidence="7 8">
    <location>
        <position position="736"/>
    </location>
</feature>
<evidence type="ECO:0000313" key="13">
    <source>
        <dbReference type="EMBL" id="KYK55117.1"/>
    </source>
</evidence>